<reference evidence="10" key="2">
    <citation type="journal article" date="2021" name="PeerJ">
        <title>Extensive microbial diversity within the chicken gut microbiome revealed by metagenomics and culture.</title>
        <authorList>
            <person name="Gilroy R."/>
            <person name="Ravi A."/>
            <person name="Getino M."/>
            <person name="Pursley I."/>
            <person name="Horton D.L."/>
            <person name="Alikhan N.F."/>
            <person name="Baker D."/>
            <person name="Gharbi K."/>
            <person name="Hall N."/>
            <person name="Watson M."/>
            <person name="Adriaenssens E.M."/>
            <person name="Foster-Nyarko E."/>
            <person name="Jarju S."/>
            <person name="Secka A."/>
            <person name="Antonio M."/>
            <person name="Oren A."/>
            <person name="Chaudhuri R.R."/>
            <person name="La Ragione R."/>
            <person name="Hildebrand F."/>
            <person name="Pallen M.J."/>
        </authorList>
    </citation>
    <scope>NUCLEOTIDE SEQUENCE</scope>
    <source>
        <strain evidence="10">2889</strain>
    </source>
</reference>
<evidence type="ECO:0000256" key="2">
    <source>
        <dbReference type="ARBA" id="ARBA00009959"/>
    </source>
</evidence>
<comment type="similarity">
    <text evidence="2 9">Belongs to the CRISPR-associated endoribonuclease Cas2 protein family.</text>
</comment>
<evidence type="ECO:0000256" key="8">
    <source>
        <dbReference type="ARBA" id="ARBA00023118"/>
    </source>
</evidence>
<dbReference type="GO" id="GO:0051607">
    <property type="term" value="P:defense response to virus"/>
    <property type="evidence" value="ECO:0007669"/>
    <property type="project" value="UniProtKB-UniRule"/>
</dbReference>
<dbReference type="InterPro" id="IPR019199">
    <property type="entry name" value="Virulence_VapD/CRISPR_Cas2"/>
</dbReference>
<dbReference type="GO" id="GO:0043571">
    <property type="term" value="P:maintenance of CRISPR repeat elements"/>
    <property type="evidence" value="ECO:0007669"/>
    <property type="project" value="UniProtKB-UniRule"/>
</dbReference>
<evidence type="ECO:0000256" key="9">
    <source>
        <dbReference type="HAMAP-Rule" id="MF_01471"/>
    </source>
</evidence>
<dbReference type="InterPro" id="IPR021127">
    <property type="entry name" value="CRISPR_associated_Cas2"/>
</dbReference>
<keyword evidence="4 9" id="KW-0479">Metal-binding</keyword>
<accession>A0A9D9H3D9</accession>
<evidence type="ECO:0000313" key="10">
    <source>
        <dbReference type="EMBL" id="MBO8433253.1"/>
    </source>
</evidence>
<dbReference type="EC" id="3.1.-.-" evidence="9"/>
<keyword evidence="7 9" id="KW-0460">Magnesium</keyword>
<evidence type="ECO:0000256" key="6">
    <source>
        <dbReference type="ARBA" id="ARBA00022801"/>
    </source>
</evidence>
<reference evidence="10" key="1">
    <citation type="submission" date="2020-10" db="EMBL/GenBank/DDBJ databases">
        <authorList>
            <person name="Gilroy R."/>
        </authorList>
    </citation>
    <scope>NUCLEOTIDE SEQUENCE</scope>
    <source>
        <strain evidence="10">2889</strain>
    </source>
</reference>
<dbReference type="GO" id="GO:0004521">
    <property type="term" value="F:RNA endonuclease activity"/>
    <property type="evidence" value="ECO:0007669"/>
    <property type="project" value="InterPro"/>
</dbReference>
<comment type="function">
    <text evidence="9">CRISPR (clustered regularly interspaced short palindromic repeat), is an adaptive immune system that provides protection against mobile genetic elements (viruses, transposable elements and conjugative plasmids). CRISPR clusters contain sequences complementary to antecedent mobile elements and target invading nucleic acids. CRISPR clusters are transcribed and processed into CRISPR RNA (crRNA). Functions as a ssRNA-specific endoribonuclease. Involved in the integration of spacer DNA into the CRISPR cassette.</text>
</comment>
<comment type="caution">
    <text evidence="10">The sequence shown here is derived from an EMBL/GenBank/DDBJ whole genome shotgun (WGS) entry which is preliminary data.</text>
</comment>
<organism evidence="10 11">
    <name type="scientific">Candidatus Pullibacteroides excrementavium</name>
    <dbReference type="NCBI Taxonomy" id="2840905"/>
    <lineage>
        <taxon>Bacteria</taxon>
        <taxon>Pseudomonadati</taxon>
        <taxon>Bacteroidota</taxon>
        <taxon>Bacteroidia</taxon>
        <taxon>Bacteroidales</taxon>
        <taxon>Candidatus Pullibacteroides</taxon>
    </lineage>
</organism>
<keyword evidence="8 9" id="KW-0051">Antiviral defense</keyword>
<dbReference type="SUPFAM" id="SSF143430">
    <property type="entry name" value="TTP0101/SSO1404-like"/>
    <property type="match status" value="1"/>
</dbReference>
<dbReference type="EMBL" id="JADIMZ010000122">
    <property type="protein sequence ID" value="MBO8433253.1"/>
    <property type="molecule type" value="Genomic_DNA"/>
</dbReference>
<keyword evidence="6 9" id="KW-0378">Hydrolase</keyword>
<sequence length="111" mass="12894">MKDRISEYRVMWVLVFFDLPTDTKKERKVAADFRKALLQDGFVMFQFSIYIRHCPSVENAAVHIKRVKSLLPKVGHVGIMSITDKQFGAMELFFGQEAQELPVENVQLELF</sequence>
<dbReference type="GO" id="GO:0046872">
    <property type="term" value="F:metal ion binding"/>
    <property type="evidence" value="ECO:0007669"/>
    <property type="project" value="UniProtKB-UniRule"/>
</dbReference>
<feature type="binding site" evidence="9">
    <location>
        <position position="18"/>
    </location>
    <ligand>
        <name>Mg(2+)</name>
        <dbReference type="ChEBI" id="CHEBI:18420"/>
        <note>catalytic</note>
    </ligand>
</feature>
<comment type="cofactor">
    <cofactor evidence="1 9">
        <name>Mg(2+)</name>
        <dbReference type="ChEBI" id="CHEBI:18420"/>
    </cofactor>
</comment>
<dbReference type="Proteomes" id="UP000823612">
    <property type="component" value="Unassembled WGS sequence"/>
</dbReference>
<name>A0A9D9H3D9_9BACT</name>
<dbReference type="GO" id="GO:0016787">
    <property type="term" value="F:hydrolase activity"/>
    <property type="evidence" value="ECO:0007669"/>
    <property type="project" value="UniProtKB-KW"/>
</dbReference>
<dbReference type="NCBIfam" id="TIGR01573">
    <property type="entry name" value="cas2"/>
    <property type="match status" value="1"/>
</dbReference>
<evidence type="ECO:0000256" key="3">
    <source>
        <dbReference type="ARBA" id="ARBA00022722"/>
    </source>
</evidence>
<evidence type="ECO:0000256" key="7">
    <source>
        <dbReference type="ARBA" id="ARBA00022842"/>
    </source>
</evidence>
<keyword evidence="3 9" id="KW-0540">Nuclease</keyword>
<comment type="subunit">
    <text evidence="9">Homodimer, forms a heterotetramer with a Cas1 homodimer.</text>
</comment>
<evidence type="ECO:0000256" key="4">
    <source>
        <dbReference type="ARBA" id="ARBA00022723"/>
    </source>
</evidence>
<evidence type="ECO:0000256" key="1">
    <source>
        <dbReference type="ARBA" id="ARBA00001946"/>
    </source>
</evidence>
<gene>
    <name evidence="9 10" type="primary">cas2</name>
    <name evidence="10" type="ORF">IAB08_08205</name>
</gene>
<protein>
    <recommendedName>
        <fullName evidence="9">CRISPR-associated endoribonuclease Cas2</fullName>
        <ecNumber evidence="9">3.1.-.-</ecNumber>
    </recommendedName>
</protein>
<dbReference type="Pfam" id="PF09827">
    <property type="entry name" value="CRISPR_Cas2"/>
    <property type="match status" value="1"/>
</dbReference>
<evidence type="ECO:0000313" key="11">
    <source>
        <dbReference type="Proteomes" id="UP000823612"/>
    </source>
</evidence>
<keyword evidence="5 9" id="KW-0255">Endonuclease</keyword>
<dbReference type="AlphaFoldDB" id="A0A9D9H3D9"/>
<dbReference type="HAMAP" id="MF_01471">
    <property type="entry name" value="Cas2"/>
    <property type="match status" value="1"/>
</dbReference>
<evidence type="ECO:0000256" key="5">
    <source>
        <dbReference type="ARBA" id="ARBA00022759"/>
    </source>
</evidence>
<proteinExistence type="inferred from homology"/>